<organism evidence="2 3">
    <name type="scientific">Apiospora kogelbergensis</name>
    <dbReference type="NCBI Taxonomy" id="1337665"/>
    <lineage>
        <taxon>Eukaryota</taxon>
        <taxon>Fungi</taxon>
        <taxon>Dikarya</taxon>
        <taxon>Ascomycota</taxon>
        <taxon>Pezizomycotina</taxon>
        <taxon>Sordariomycetes</taxon>
        <taxon>Xylariomycetidae</taxon>
        <taxon>Amphisphaeriales</taxon>
        <taxon>Apiosporaceae</taxon>
        <taxon>Apiospora</taxon>
    </lineage>
</organism>
<dbReference type="SUPFAM" id="SSF53474">
    <property type="entry name" value="alpha/beta-Hydrolases"/>
    <property type="match status" value="1"/>
</dbReference>
<dbReference type="Gene3D" id="3.40.50.1820">
    <property type="entry name" value="alpha/beta hydrolase"/>
    <property type="match status" value="1"/>
</dbReference>
<keyword evidence="3" id="KW-1185">Reference proteome</keyword>
<sequence length="294" mass="32290">MSTGYCRDCFTGTLHGDAVITGHVERIHGLPTYVAKPEAGTEPKALIVIISDGFGWELRNSRALADSYAKRGDFLVYLPDFMDGAAPHQSVLADIDGLMGPSPDWYTTLVSKPYWALKTIVAMLPFLFWARRSVAKPRIISFFQDLRASPPPFQSHGLKIGVAGFCWGGYYAIFLAQDNLETRVAPPGSAEEMPLVDCGFTAHPSSVSIPSDILSVRLPLSVANGPDDTLMGRENMAKLTQILEANEEVAHEVIVYEGARHGFANRGDPNDPKQAEMGLRAEDQAVRWFTKQLH</sequence>
<name>A0AAW0QRK5_9PEZI</name>
<evidence type="ECO:0000313" key="3">
    <source>
        <dbReference type="Proteomes" id="UP001392437"/>
    </source>
</evidence>
<dbReference type="InterPro" id="IPR002925">
    <property type="entry name" value="Dienelactn_hydro"/>
</dbReference>
<evidence type="ECO:0000313" key="2">
    <source>
        <dbReference type="EMBL" id="KAK8114161.1"/>
    </source>
</evidence>
<dbReference type="AlphaFoldDB" id="A0AAW0QRK5"/>
<dbReference type="GO" id="GO:0016787">
    <property type="term" value="F:hydrolase activity"/>
    <property type="evidence" value="ECO:0007669"/>
    <property type="project" value="UniProtKB-KW"/>
</dbReference>
<comment type="caution">
    <text evidence="2">The sequence shown here is derived from an EMBL/GenBank/DDBJ whole genome shotgun (WGS) entry which is preliminary data.</text>
</comment>
<evidence type="ECO:0000259" key="1">
    <source>
        <dbReference type="Pfam" id="PF01738"/>
    </source>
</evidence>
<dbReference type="PANTHER" id="PTHR17630">
    <property type="entry name" value="DIENELACTONE HYDROLASE"/>
    <property type="match status" value="1"/>
</dbReference>
<dbReference type="EMBL" id="JAQQWP010000006">
    <property type="protein sequence ID" value="KAK8114161.1"/>
    <property type="molecule type" value="Genomic_DNA"/>
</dbReference>
<keyword evidence="2" id="KW-0378">Hydrolase</keyword>
<dbReference type="Proteomes" id="UP001392437">
    <property type="component" value="Unassembled WGS sequence"/>
</dbReference>
<dbReference type="Pfam" id="PF01738">
    <property type="entry name" value="DLH"/>
    <property type="match status" value="1"/>
</dbReference>
<accession>A0AAW0QRK5</accession>
<dbReference type="PANTHER" id="PTHR17630:SF105">
    <property type="entry name" value="DIENELACTONE HYDROLASE FAMILY PROTEIN (AFU_ORTHOLOGUE AFUA_4G08790)"/>
    <property type="match status" value="1"/>
</dbReference>
<gene>
    <name evidence="2" type="ORF">PG999_006230</name>
</gene>
<reference evidence="2 3" key="1">
    <citation type="submission" date="2023-01" db="EMBL/GenBank/DDBJ databases">
        <title>Analysis of 21 Apiospora genomes using comparative genomics revels a genus with tremendous synthesis potential of carbohydrate active enzymes and secondary metabolites.</title>
        <authorList>
            <person name="Sorensen T."/>
        </authorList>
    </citation>
    <scope>NUCLEOTIDE SEQUENCE [LARGE SCALE GENOMIC DNA]</scope>
    <source>
        <strain evidence="2 3">CBS 117206</strain>
    </source>
</reference>
<proteinExistence type="predicted"/>
<protein>
    <submittedName>
        <fullName evidence="2">Hydrolase tropI</fullName>
    </submittedName>
</protein>
<dbReference type="InterPro" id="IPR029058">
    <property type="entry name" value="AB_hydrolase_fold"/>
</dbReference>
<feature type="domain" description="Dienelactone hydrolase" evidence="1">
    <location>
        <begin position="31"/>
        <end position="291"/>
    </location>
</feature>